<comment type="caution">
    <text evidence="1">The sequence shown here is derived from an EMBL/GenBank/DDBJ whole genome shotgun (WGS) entry which is preliminary data.</text>
</comment>
<protein>
    <submittedName>
        <fullName evidence="1">5978_t:CDS:1</fullName>
    </submittedName>
</protein>
<name>A0ABN7UH92_GIGMA</name>
<evidence type="ECO:0000313" key="2">
    <source>
        <dbReference type="Proteomes" id="UP000789901"/>
    </source>
</evidence>
<gene>
    <name evidence="1" type="ORF">GMARGA_LOCUS6481</name>
</gene>
<dbReference type="Proteomes" id="UP000789901">
    <property type="component" value="Unassembled WGS sequence"/>
</dbReference>
<accession>A0ABN7UH92</accession>
<evidence type="ECO:0000313" key="1">
    <source>
        <dbReference type="EMBL" id="CAG8592596.1"/>
    </source>
</evidence>
<reference evidence="1 2" key="1">
    <citation type="submission" date="2021-06" db="EMBL/GenBank/DDBJ databases">
        <authorList>
            <person name="Kallberg Y."/>
            <person name="Tangrot J."/>
            <person name="Rosling A."/>
        </authorList>
    </citation>
    <scope>NUCLEOTIDE SEQUENCE [LARGE SCALE GENOMIC DNA]</scope>
    <source>
        <strain evidence="1 2">120-4 pot B 10/14</strain>
    </source>
</reference>
<dbReference type="EMBL" id="CAJVQB010002946">
    <property type="protein sequence ID" value="CAG8592596.1"/>
    <property type="molecule type" value="Genomic_DNA"/>
</dbReference>
<sequence>MSTDSNKVYNFLTKSPLEHISAVSAVSQILDEYPKIPKSELKVTILSSVNNALHHCVDDNNRYQKISPIPSQFEIAYEGVLSLKKIEESQMQEDLTKGAIEKNIRTLKTQLNGSLLPYADELSAALDGIKSRLSWDMPLASGVLYSKSKEIEELGSIASFMEPAENMKVPTPSFVAELCNNFIEKISDDEIIDVSIEELSHDNCMKESDEVLLETLETVWETPAFSKRFIKSQSEGTYVTDVIVPIIRAALKDLPIKKSIFVSTAERQSIASKDRKGEYGKRPDVMLIAKYKNKTHELIYAECSRPVCNDTKKNDDWAKLWRELNDGMNWSNKCCKINSDQFGILGVQVAAQMLHLSVLIRDEDQIHRLYPLRSVEIPIHLTKNSQKLIDFVDTLLLLRNITVISLSRLFNSALRKKNEKDDNSKTSCPSPK</sequence>
<organism evidence="1 2">
    <name type="scientific">Gigaspora margarita</name>
    <dbReference type="NCBI Taxonomy" id="4874"/>
    <lineage>
        <taxon>Eukaryota</taxon>
        <taxon>Fungi</taxon>
        <taxon>Fungi incertae sedis</taxon>
        <taxon>Mucoromycota</taxon>
        <taxon>Glomeromycotina</taxon>
        <taxon>Glomeromycetes</taxon>
        <taxon>Diversisporales</taxon>
        <taxon>Gigasporaceae</taxon>
        <taxon>Gigaspora</taxon>
    </lineage>
</organism>
<keyword evidence="2" id="KW-1185">Reference proteome</keyword>
<proteinExistence type="predicted"/>